<evidence type="ECO:0000313" key="3">
    <source>
        <dbReference type="Proteomes" id="UP000321720"/>
    </source>
</evidence>
<reference evidence="2 3" key="1">
    <citation type="submission" date="2019-07" db="EMBL/GenBank/DDBJ databases">
        <title>Whole genome shotgun sequence of Cellulomonas composti NBRC 100758.</title>
        <authorList>
            <person name="Hosoyama A."/>
            <person name="Uohara A."/>
            <person name="Ohji S."/>
            <person name="Ichikawa N."/>
        </authorList>
    </citation>
    <scope>NUCLEOTIDE SEQUENCE [LARGE SCALE GENOMIC DNA]</scope>
    <source>
        <strain evidence="2 3">NBRC 100758</strain>
    </source>
</reference>
<protein>
    <submittedName>
        <fullName evidence="2">Uncharacterized protein</fullName>
    </submittedName>
</protein>
<sequence>MTATPVLVAAVAPDELARPLPPSTSALVATFPAATLEAARPGRLAVAVARRRVAALVVVLVGFAVLVALAALLAPGGWRVVAIVVVAVTALGGLRALQAVRARVTAWPRLEALGAAHVAVPARVTDVSSAQRQRRARPGDHAWVEVTTRDGRRWAGRVTLTRRLLPEQGDPAVVWHHQQDPAAAVVLLADASQP</sequence>
<keyword evidence="1" id="KW-0472">Membrane</keyword>
<evidence type="ECO:0000256" key="1">
    <source>
        <dbReference type="SAM" id="Phobius"/>
    </source>
</evidence>
<keyword evidence="3" id="KW-1185">Reference proteome</keyword>
<evidence type="ECO:0000313" key="2">
    <source>
        <dbReference type="EMBL" id="GEL96171.1"/>
    </source>
</evidence>
<gene>
    <name evidence="2" type="ORF">CCO02nite_28290</name>
</gene>
<feature type="transmembrane region" description="Helical" evidence="1">
    <location>
        <begin position="80"/>
        <end position="97"/>
    </location>
</feature>
<dbReference type="EMBL" id="BJWG01000015">
    <property type="protein sequence ID" value="GEL96171.1"/>
    <property type="molecule type" value="Genomic_DNA"/>
</dbReference>
<accession>A0A511JDV2</accession>
<dbReference type="RefSeq" id="WP_146843813.1">
    <property type="nucleotide sequence ID" value="NZ_BJWG01000015.1"/>
</dbReference>
<feature type="transmembrane region" description="Helical" evidence="1">
    <location>
        <begin position="53"/>
        <end position="74"/>
    </location>
</feature>
<comment type="caution">
    <text evidence="2">The sequence shown here is derived from an EMBL/GenBank/DDBJ whole genome shotgun (WGS) entry which is preliminary data.</text>
</comment>
<dbReference type="AlphaFoldDB" id="A0A511JDV2"/>
<dbReference type="Proteomes" id="UP000321720">
    <property type="component" value="Unassembled WGS sequence"/>
</dbReference>
<keyword evidence="1" id="KW-1133">Transmembrane helix</keyword>
<keyword evidence="1" id="KW-0812">Transmembrane</keyword>
<name>A0A511JDV2_9CELL</name>
<proteinExistence type="predicted"/>
<dbReference type="OrthoDB" id="3365660at2"/>
<organism evidence="2 3">
    <name type="scientific">Cellulomonas composti</name>
    <dbReference type="NCBI Taxonomy" id="266130"/>
    <lineage>
        <taxon>Bacteria</taxon>
        <taxon>Bacillati</taxon>
        <taxon>Actinomycetota</taxon>
        <taxon>Actinomycetes</taxon>
        <taxon>Micrococcales</taxon>
        <taxon>Cellulomonadaceae</taxon>
        <taxon>Cellulomonas</taxon>
    </lineage>
</organism>